<dbReference type="EMBL" id="POUA01000513">
    <property type="protein sequence ID" value="PZG24012.1"/>
    <property type="molecule type" value="Genomic_DNA"/>
</dbReference>
<evidence type="ECO:0000313" key="3">
    <source>
        <dbReference type="Proteomes" id="UP000248544"/>
    </source>
</evidence>
<feature type="region of interest" description="Disordered" evidence="1">
    <location>
        <begin position="49"/>
        <end position="72"/>
    </location>
</feature>
<reference evidence="2 3" key="1">
    <citation type="submission" date="2018-01" db="EMBL/GenBank/DDBJ databases">
        <title>Draft genome sequence of Sphaerisporangium sp. 7K107.</title>
        <authorList>
            <person name="Sahin N."/>
            <person name="Saygin H."/>
            <person name="Ay H."/>
        </authorList>
    </citation>
    <scope>NUCLEOTIDE SEQUENCE [LARGE SCALE GENOMIC DNA]</scope>
    <source>
        <strain evidence="2 3">7K107</strain>
    </source>
</reference>
<dbReference type="AlphaFoldDB" id="A0A2W2EIA6"/>
<feature type="compositionally biased region" description="Basic and acidic residues" evidence="1">
    <location>
        <begin position="49"/>
        <end position="64"/>
    </location>
</feature>
<dbReference type="Proteomes" id="UP000248544">
    <property type="component" value="Unassembled WGS sequence"/>
</dbReference>
<evidence type="ECO:0000256" key="1">
    <source>
        <dbReference type="SAM" id="MobiDB-lite"/>
    </source>
</evidence>
<name>A0A2W2EIA6_9ACTN</name>
<proteinExistence type="predicted"/>
<comment type="caution">
    <text evidence="2">The sequence shown here is derived from an EMBL/GenBank/DDBJ whole genome shotgun (WGS) entry which is preliminary data.</text>
</comment>
<feature type="region of interest" description="Disordered" evidence="1">
    <location>
        <begin position="100"/>
        <end position="119"/>
    </location>
</feature>
<sequence>MDGRQCRGGGHREALEVGPCAYARLSQRRPFDVLADQVRRVGLGVGVHDPRHAERRDAARRRDLPGQPLAGPAVGAVAAQNLHRHPPGGPLTQVDDPLTAAAEAAEQPVRADLIRIARP</sequence>
<keyword evidence="3" id="KW-1185">Reference proteome</keyword>
<protein>
    <submittedName>
        <fullName evidence="2">Uncharacterized protein</fullName>
    </submittedName>
</protein>
<evidence type="ECO:0000313" key="2">
    <source>
        <dbReference type="EMBL" id="PZG24012.1"/>
    </source>
</evidence>
<accession>A0A2W2EIA6</accession>
<organism evidence="2 3">
    <name type="scientific">Spongiactinospora gelatinilytica</name>
    <dbReference type="NCBI Taxonomy" id="2666298"/>
    <lineage>
        <taxon>Bacteria</taxon>
        <taxon>Bacillati</taxon>
        <taxon>Actinomycetota</taxon>
        <taxon>Actinomycetes</taxon>
        <taxon>Streptosporangiales</taxon>
        <taxon>Streptosporangiaceae</taxon>
        <taxon>Spongiactinospora</taxon>
    </lineage>
</organism>
<gene>
    <name evidence="2" type="ORF">C1I98_35945</name>
</gene>